<dbReference type="InterPro" id="IPR000387">
    <property type="entry name" value="Tyr_Pase_dom"/>
</dbReference>
<dbReference type="GO" id="GO:0043409">
    <property type="term" value="P:negative regulation of MAPK cascade"/>
    <property type="evidence" value="ECO:0007669"/>
    <property type="project" value="TreeGrafter"/>
</dbReference>
<organism evidence="8 9">
    <name type="scientific">Effrenium voratum</name>
    <dbReference type="NCBI Taxonomy" id="2562239"/>
    <lineage>
        <taxon>Eukaryota</taxon>
        <taxon>Sar</taxon>
        <taxon>Alveolata</taxon>
        <taxon>Dinophyceae</taxon>
        <taxon>Suessiales</taxon>
        <taxon>Symbiodiniaceae</taxon>
        <taxon>Effrenium</taxon>
    </lineage>
</organism>
<evidence type="ECO:0000256" key="4">
    <source>
        <dbReference type="ARBA" id="ARBA00022912"/>
    </source>
</evidence>
<dbReference type="InterPro" id="IPR016024">
    <property type="entry name" value="ARM-type_fold"/>
</dbReference>
<dbReference type="InterPro" id="IPR000340">
    <property type="entry name" value="Dual-sp_phosphatase_cat-dom"/>
</dbReference>
<dbReference type="SMART" id="SM00567">
    <property type="entry name" value="EZ_HEAT"/>
    <property type="match status" value="4"/>
</dbReference>
<dbReference type="PROSITE" id="PS50056">
    <property type="entry name" value="TYR_PHOSPHATASE_2"/>
    <property type="match status" value="1"/>
</dbReference>
<keyword evidence="4" id="KW-0904">Protein phosphatase</keyword>
<dbReference type="InterPro" id="IPR011989">
    <property type="entry name" value="ARM-like"/>
</dbReference>
<dbReference type="PROSITE" id="PS50054">
    <property type="entry name" value="TYR_PHOSPHATASE_DUAL"/>
    <property type="match status" value="1"/>
</dbReference>
<name>A0AA36JQJ0_9DINO</name>
<evidence type="ECO:0000259" key="6">
    <source>
        <dbReference type="PROSITE" id="PS50054"/>
    </source>
</evidence>
<dbReference type="CDD" id="cd14498">
    <property type="entry name" value="DSP"/>
    <property type="match status" value="1"/>
</dbReference>
<dbReference type="Pfam" id="PF00782">
    <property type="entry name" value="DSPc"/>
    <property type="match status" value="1"/>
</dbReference>
<evidence type="ECO:0000256" key="3">
    <source>
        <dbReference type="ARBA" id="ARBA00022801"/>
    </source>
</evidence>
<dbReference type="GO" id="GO:0017017">
    <property type="term" value="F:MAP kinase tyrosine/serine/threonine phosphatase activity"/>
    <property type="evidence" value="ECO:0007669"/>
    <property type="project" value="TreeGrafter"/>
</dbReference>
<dbReference type="Proteomes" id="UP001178507">
    <property type="component" value="Unassembled WGS sequence"/>
</dbReference>
<dbReference type="AlphaFoldDB" id="A0AA36JQJ0"/>
<feature type="domain" description="Tyrosine specific protein phosphatases" evidence="7">
    <location>
        <begin position="482"/>
        <end position="545"/>
    </location>
</feature>
<accession>A0AA36JQJ0</accession>
<dbReference type="EC" id="3.1.3.48" evidence="2"/>
<protein>
    <recommendedName>
        <fullName evidence="2">protein-tyrosine-phosphatase</fullName>
        <ecNumber evidence="2">3.1.3.48</ecNumber>
    </recommendedName>
</protein>
<dbReference type="SMART" id="SM00195">
    <property type="entry name" value="DSPc"/>
    <property type="match status" value="1"/>
</dbReference>
<feature type="domain" description="Tyrosine-protein phosphatase" evidence="6">
    <location>
        <begin position="406"/>
        <end position="561"/>
    </location>
</feature>
<evidence type="ECO:0000256" key="5">
    <source>
        <dbReference type="SAM" id="MobiDB-lite"/>
    </source>
</evidence>
<keyword evidence="9" id="KW-1185">Reference proteome</keyword>
<evidence type="ECO:0000256" key="1">
    <source>
        <dbReference type="ARBA" id="ARBA00008601"/>
    </source>
</evidence>
<feature type="compositionally biased region" description="Basic and acidic residues" evidence="5">
    <location>
        <begin position="27"/>
        <end position="48"/>
    </location>
</feature>
<feature type="region of interest" description="Disordered" evidence="5">
    <location>
        <begin position="21"/>
        <end position="48"/>
    </location>
</feature>
<dbReference type="Pfam" id="PF13646">
    <property type="entry name" value="HEAT_2"/>
    <property type="match status" value="2"/>
</dbReference>
<comment type="similarity">
    <text evidence="1">Belongs to the protein-tyrosine phosphatase family. Non-receptor class dual specificity subfamily.</text>
</comment>
<dbReference type="PANTHER" id="PTHR10159:SF519">
    <property type="entry name" value="DUAL SPECIFICITY PROTEIN PHOSPHATASE MPK3"/>
    <property type="match status" value="1"/>
</dbReference>
<evidence type="ECO:0000313" key="9">
    <source>
        <dbReference type="Proteomes" id="UP001178507"/>
    </source>
</evidence>
<dbReference type="SUPFAM" id="SSF52799">
    <property type="entry name" value="(Phosphotyrosine protein) phosphatases II"/>
    <property type="match status" value="1"/>
</dbReference>
<keyword evidence="3" id="KW-0378">Hydrolase</keyword>
<evidence type="ECO:0000259" key="7">
    <source>
        <dbReference type="PROSITE" id="PS50056"/>
    </source>
</evidence>
<proteinExistence type="inferred from homology"/>
<comment type="caution">
    <text evidence="8">The sequence shown here is derived from an EMBL/GenBank/DDBJ whole genome shotgun (WGS) entry which is preliminary data.</text>
</comment>
<dbReference type="GO" id="GO:0008330">
    <property type="term" value="F:protein tyrosine/threonine phosphatase activity"/>
    <property type="evidence" value="ECO:0007669"/>
    <property type="project" value="TreeGrafter"/>
</dbReference>
<dbReference type="EMBL" id="CAUJNA010003764">
    <property type="protein sequence ID" value="CAJ1409336.1"/>
    <property type="molecule type" value="Genomic_DNA"/>
</dbReference>
<dbReference type="Gene3D" id="3.90.190.10">
    <property type="entry name" value="Protein tyrosine phosphatase superfamily"/>
    <property type="match status" value="1"/>
</dbReference>
<reference evidence="8" key="1">
    <citation type="submission" date="2023-08" db="EMBL/GenBank/DDBJ databases">
        <authorList>
            <person name="Chen Y."/>
            <person name="Shah S."/>
            <person name="Dougan E. K."/>
            <person name="Thang M."/>
            <person name="Chan C."/>
        </authorList>
    </citation>
    <scope>NUCLEOTIDE SEQUENCE</scope>
</reference>
<dbReference type="InterPro" id="IPR004155">
    <property type="entry name" value="PBS_lyase_HEAT"/>
</dbReference>
<dbReference type="Gene3D" id="1.25.10.10">
    <property type="entry name" value="Leucine-rich Repeat Variant"/>
    <property type="match status" value="3"/>
</dbReference>
<gene>
    <name evidence="8" type="ORF">EVOR1521_LOCUS30465</name>
</gene>
<dbReference type="GO" id="GO:0033550">
    <property type="term" value="F:MAP kinase tyrosine phosphatase activity"/>
    <property type="evidence" value="ECO:0007669"/>
    <property type="project" value="TreeGrafter"/>
</dbReference>
<evidence type="ECO:0000313" key="8">
    <source>
        <dbReference type="EMBL" id="CAJ1409336.1"/>
    </source>
</evidence>
<dbReference type="InterPro" id="IPR029021">
    <property type="entry name" value="Prot-tyrosine_phosphatase-like"/>
</dbReference>
<dbReference type="InterPro" id="IPR020422">
    <property type="entry name" value="TYR_PHOSPHATASE_DUAL_dom"/>
</dbReference>
<evidence type="ECO:0000256" key="2">
    <source>
        <dbReference type="ARBA" id="ARBA00013064"/>
    </source>
</evidence>
<dbReference type="PANTHER" id="PTHR10159">
    <property type="entry name" value="DUAL SPECIFICITY PROTEIN PHOSPHATASE"/>
    <property type="match status" value="1"/>
</dbReference>
<dbReference type="GO" id="GO:0005737">
    <property type="term" value="C:cytoplasm"/>
    <property type="evidence" value="ECO:0007669"/>
    <property type="project" value="TreeGrafter"/>
</dbReference>
<sequence length="1127" mass="125477">MRPEVTLGSFARKHHSLATVQRGSRHFCGESKGKRPLRPKEELLRDSTHHDVPVRRKAVKDLGKYRDDNAAIAALAKALGDEDVAVQLAAQGAMSKVADIGDERTVKATLERVSSTCEWTRIAALSTLADITGKHGHATRGTSLDLEVDAAVRKCLKDEDWGVRRAAMDTMAARAAPNCAETVEAAKQLLEDQMGTVRESAIKAIAALVPKGSREAIDWISPRLDDWHESVRRASVVAVAKIADKGDQHAIELEKSACDDRSWIVRKAATDSLAVTASLNDLASLRKLARMLEDFDPLPRMAAIYGLAELCGVGHRKAIKLAEARLEHRDPGTRQALALMSVCGLRIAANGTANCAGHGSGDGLLEISEALGTAVWHVRRHEYVEGQLRTLRGLVAQPIADTVDAHPAQVGEGLFVGNKKHATDVEHLVSLGVKGALNCAPTGISSLNLDVYSSNGITYEYTNVSQDNHSYPILHDRYGQRSEHLETAKHFYDSIRKSGGNVLFFCVAGQNRSATLAIAVQILHGIPLQEVLTTCASCRPWILENVGFQRQLVELEALERSRQALPAPSEVKRRRLAEQALSPHHVEVELLVSGLATMAAAIPVVATIDTVRAVLLERANAYLRFERHEEIGRFWLLFTKFGLPPEFDLVLEEMAVEVKVQIARLQTTFGLDIVKPTHDATDAEVGADTVVRWNSSCRFEVCIFSVLKDSVHEPFIFRHQERPGAPGTLLAENFLDTNLRSWDFASGEAFRSTEPIVFSYSDDPRSKRDFMNISTSKYERQQFSHPGEGGILGMGGNAIVHRVELEAVEKDPHPVKHLKLRRLSSEHNLDRRWDAAAKRPFSLAKMLAFMEQKSEAGVAKRLRMAGALNKQGRLLYFYGLGITLASNNNNHEEYKFEVTLLSQYQEDFSSYTLKQFMDDYTKVLTQGDLCPEEEHRIKQMQRKFTLIKAKVLLVSLLNGFRDLTLMGVQAFDFNHMNNVLISRDCRKCRLIDIDGNSKGSIQFPSTYIQGSDREELAKPALDVDLSLLLPVVVQQLICGKGRGMPFVTELISKVRRAPTDEKAKELIRQIVQENFFSANSLDDERAMKHLSKVVEWFFALLMKRPPWTTWTNDIYDAMRCIDHLPIS</sequence>
<dbReference type="SUPFAM" id="SSF48371">
    <property type="entry name" value="ARM repeat"/>
    <property type="match status" value="2"/>
</dbReference>